<sequence length="98" mass="10604">MRLKDTNPAGVGVRVVVTATGDPTTGTSSEGKTIDWRLGWRFTGTTPEFDERSSTTIGCRETEGAEAVADYSPSARRHFRSGQGPGGCWRWLAADDCH</sequence>
<dbReference type="Proteomes" id="UP000887566">
    <property type="component" value="Unplaced"/>
</dbReference>
<evidence type="ECO:0000313" key="2">
    <source>
        <dbReference type="WBParaSite" id="PSAMB.scaffold229size63768.g3503.t1"/>
    </source>
</evidence>
<reference evidence="2" key="1">
    <citation type="submission" date="2022-11" db="UniProtKB">
        <authorList>
            <consortium name="WormBaseParasite"/>
        </authorList>
    </citation>
    <scope>IDENTIFICATION</scope>
</reference>
<proteinExistence type="predicted"/>
<evidence type="ECO:0000313" key="1">
    <source>
        <dbReference type="Proteomes" id="UP000887566"/>
    </source>
</evidence>
<keyword evidence="1" id="KW-1185">Reference proteome</keyword>
<organism evidence="1 2">
    <name type="scientific">Plectus sambesii</name>
    <dbReference type="NCBI Taxonomy" id="2011161"/>
    <lineage>
        <taxon>Eukaryota</taxon>
        <taxon>Metazoa</taxon>
        <taxon>Ecdysozoa</taxon>
        <taxon>Nematoda</taxon>
        <taxon>Chromadorea</taxon>
        <taxon>Plectida</taxon>
        <taxon>Plectina</taxon>
        <taxon>Plectoidea</taxon>
        <taxon>Plectidae</taxon>
        <taxon>Plectus</taxon>
    </lineage>
</organism>
<name>A0A914VPW1_9BILA</name>
<accession>A0A914VPW1</accession>
<protein>
    <submittedName>
        <fullName evidence="2">Uncharacterized protein</fullName>
    </submittedName>
</protein>
<dbReference type="WBParaSite" id="PSAMB.scaffold229size63768.g3503.t1">
    <property type="protein sequence ID" value="PSAMB.scaffold229size63768.g3503.t1"/>
    <property type="gene ID" value="PSAMB.scaffold229size63768.g3503"/>
</dbReference>
<dbReference type="AlphaFoldDB" id="A0A914VPW1"/>